<keyword evidence="1" id="KW-0863">Zinc-finger</keyword>
<proteinExistence type="predicted"/>
<dbReference type="GO" id="GO:0008270">
    <property type="term" value="F:zinc ion binding"/>
    <property type="evidence" value="ECO:0007669"/>
    <property type="project" value="UniProtKB-KW"/>
</dbReference>
<keyword evidence="3" id="KW-0812">Transmembrane</keyword>
<feature type="region of interest" description="Disordered" evidence="2">
    <location>
        <begin position="1"/>
        <end position="35"/>
    </location>
</feature>
<feature type="transmembrane region" description="Helical" evidence="3">
    <location>
        <begin position="114"/>
        <end position="133"/>
    </location>
</feature>
<dbReference type="GO" id="GO:0043565">
    <property type="term" value="F:sequence-specific DNA binding"/>
    <property type="evidence" value="ECO:0007669"/>
    <property type="project" value="InterPro"/>
</dbReference>
<keyword evidence="1" id="KW-0479">Metal-binding</keyword>
<evidence type="ECO:0000256" key="1">
    <source>
        <dbReference type="PROSITE-ProRule" id="PRU00094"/>
    </source>
</evidence>
<dbReference type="InterPro" id="IPR000679">
    <property type="entry name" value="Znf_GATA"/>
</dbReference>
<keyword evidence="3" id="KW-0472">Membrane</keyword>
<dbReference type="PROSITE" id="PS50114">
    <property type="entry name" value="GATA_ZN_FINGER_2"/>
    <property type="match status" value="1"/>
</dbReference>
<feature type="domain" description="GATA-type" evidence="4">
    <location>
        <begin position="44"/>
        <end position="75"/>
    </location>
</feature>
<evidence type="ECO:0000256" key="2">
    <source>
        <dbReference type="SAM" id="MobiDB-lite"/>
    </source>
</evidence>
<comment type="caution">
    <text evidence="5">The sequence shown here is derived from an EMBL/GenBank/DDBJ whole genome shotgun (WGS) entry which is preliminary data.</text>
</comment>
<sequence length="156" mass="17069">MATPADDSSPSAPPRAASPSGDAALPNIDAESPQKDPVKKVNYTIEALPCVNCGTRTIWRRDDVGNNICNACGAFQSFFPCTCHAPSYLAYRVVWSYPGKLSFFLAERTHITRFLFLFHFLVLCLLHPVRIAFSSDKDIGPAALDLDVMSSEVNDS</sequence>
<keyword evidence="1" id="KW-0862">Zinc</keyword>
<dbReference type="Gene3D" id="3.30.50.10">
    <property type="entry name" value="Erythroid Transcription Factor GATA-1, subunit A"/>
    <property type="match status" value="1"/>
</dbReference>
<gene>
    <name evidence="5" type="ORF">AZE42_04969</name>
</gene>
<evidence type="ECO:0000259" key="4">
    <source>
        <dbReference type="PROSITE" id="PS50114"/>
    </source>
</evidence>
<evidence type="ECO:0000256" key="3">
    <source>
        <dbReference type="SAM" id="Phobius"/>
    </source>
</evidence>
<name>A0A1J8QCS6_9AGAM</name>
<organism evidence="5 6">
    <name type="scientific">Rhizopogon vesiculosus</name>
    <dbReference type="NCBI Taxonomy" id="180088"/>
    <lineage>
        <taxon>Eukaryota</taxon>
        <taxon>Fungi</taxon>
        <taxon>Dikarya</taxon>
        <taxon>Basidiomycota</taxon>
        <taxon>Agaricomycotina</taxon>
        <taxon>Agaricomycetes</taxon>
        <taxon>Agaricomycetidae</taxon>
        <taxon>Boletales</taxon>
        <taxon>Suillineae</taxon>
        <taxon>Rhizopogonaceae</taxon>
        <taxon>Rhizopogon</taxon>
    </lineage>
</organism>
<protein>
    <recommendedName>
        <fullName evidence="4">GATA-type domain-containing protein</fullName>
    </recommendedName>
</protein>
<dbReference type="Pfam" id="PF00320">
    <property type="entry name" value="GATA"/>
    <property type="match status" value="1"/>
</dbReference>
<dbReference type="AlphaFoldDB" id="A0A1J8QCS6"/>
<dbReference type="EMBL" id="LVVM01001479">
    <property type="protein sequence ID" value="OJA18463.1"/>
    <property type="molecule type" value="Genomic_DNA"/>
</dbReference>
<dbReference type="CDD" id="cd00202">
    <property type="entry name" value="ZnF_GATA"/>
    <property type="match status" value="1"/>
</dbReference>
<feature type="compositionally biased region" description="Low complexity" evidence="2">
    <location>
        <begin position="1"/>
        <end position="24"/>
    </location>
</feature>
<dbReference type="SUPFAM" id="SSF57716">
    <property type="entry name" value="Glucocorticoid receptor-like (DNA-binding domain)"/>
    <property type="match status" value="1"/>
</dbReference>
<dbReference type="InterPro" id="IPR013088">
    <property type="entry name" value="Znf_NHR/GATA"/>
</dbReference>
<dbReference type="GO" id="GO:0006355">
    <property type="term" value="P:regulation of DNA-templated transcription"/>
    <property type="evidence" value="ECO:0007669"/>
    <property type="project" value="InterPro"/>
</dbReference>
<dbReference type="Proteomes" id="UP000183567">
    <property type="component" value="Unassembled WGS sequence"/>
</dbReference>
<keyword evidence="6" id="KW-1185">Reference proteome</keyword>
<keyword evidence="3" id="KW-1133">Transmembrane helix</keyword>
<dbReference type="OrthoDB" id="515401at2759"/>
<reference evidence="5 6" key="1">
    <citation type="submission" date="2016-03" db="EMBL/GenBank/DDBJ databases">
        <title>Comparative genomics of the ectomycorrhizal sister species Rhizopogon vinicolor and Rhizopogon vesiculosus (Basidiomycota: Boletales) reveals a divergence of the mating type B locus.</title>
        <authorList>
            <person name="Mujic A.B."/>
            <person name="Kuo A."/>
            <person name="Tritt A."/>
            <person name="Lipzen A."/>
            <person name="Chen C."/>
            <person name="Johnson J."/>
            <person name="Sharma A."/>
            <person name="Barry K."/>
            <person name="Grigoriev I.V."/>
            <person name="Spatafora J.W."/>
        </authorList>
    </citation>
    <scope>NUCLEOTIDE SEQUENCE [LARGE SCALE GENOMIC DNA]</scope>
    <source>
        <strain evidence="5 6">AM-OR11-056</strain>
    </source>
</reference>
<dbReference type="STRING" id="180088.A0A1J8QCS6"/>
<evidence type="ECO:0000313" key="6">
    <source>
        <dbReference type="Proteomes" id="UP000183567"/>
    </source>
</evidence>
<accession>A0A1J8QCS6</accession>
<evidence type="ECO:0000313" key="5">
    <source>
        <dbReference type="EMBL" id="OJA18463.1"/>
    </source>
</evidence>